<protein>
    <submittedName>
        <fullName evidence="1">Uncharacterized protein</fullName>
    </submittedName>
</protein>
<dbReference type="EMBL" id="JBDXSU010000001">
    <property type="protein sequence ID" value="MFB5189032.1"/>
    <property type="molecule type" value="Genomic_DNA"/>
</dbReference>
<dbReference type="Proteomes" id="UP001579974">
    <property type="component" value="Unassembled WGS sequence"/>
</dbReference>
<accession>A0ABV5ABN0</accession>
<proteinExistence type="predicted"/>
<gene>
    <name evidence="1" type="ORF">KKP3000_001471</name>
</gene>
<organism evidence="1 2">
    <name type="scientific">Alicyclobacillus fastidiosus</name>
    <dbReference type="NCBI Taxonomy" id="392011"/>
    <lineage>
        <taxon>Bacteria</taxon>
        <taxon>Bacillati</taxon>
        <taxon>Bacillota</taxon>
        <taxon>Bacilli</taxon>
        <taxon>Bacillales</taxon>
        <taxon>Alicyclobacillaceae</taxon>
        <taxon>Alicyclobacillus</taxon>
    </lineage>
</organism>
<keyword evidence="2" id="KW-1185">Reference proteome</keyword>
<sequence length="101" mass="11244">MEVKFLEESEWLLLQTAEEQAFGAIRLSERSLVTLYVDTLTGHPLDSLLRLDGIRVDSSIKGDYIDNTIDVHDAYVIPSIVDYAVSLGIVKPGARVHSLED</sequence>
<dbReference type="RefSeq" id="WP_275475852.1">
    <property type="nucleotide sequence ID" value="NZ_CP162940.1"/>
</dbReference>
<name>A0ABV5ABN0_9BACL</name>
<reference evidence="1 2" key="1">
    <citation type="journal article" date="2024" name="Int. J. Mol. Sci.">
        <title>Exploration of Alicyclobacillus spp. Genome in Search of Antibiotic Resistance.</title>
        <authorList>
            <person name="Bucka-Kolendo J."/>
            <person name="Kiousi D.E."/>
            <person name="Dekowska A."/>
            <person name="Mikolajczuk-Szczyrba A."/>
            <person name="Karadedos D.M."/>
            <person name="Michael P."/>
            <person name="Galanis A."/>
            <person name="Sokolowska B."/>
        </authorList>
    </citation>
    <scope>NUCLEOTIDE SEQUENCE [LARGE SCALE GENOMIC DNA]</scope>
    <source>
        <strain evidence="1 2">KKP 3000</strain>
    </source>
</reference>
<evidence type="ECO:0000313" key="2">
    <source>
        <dbReference type="Proteomes" id="UP001579974"/>
    </source>
</evidence>
<evidence type="ECO:0000313" key="1">
    <source>
        <dbReference type="EMBL" id="MFB5189032.1"/>
    </source>
</evidence>
<comment type="caution">
    <text evidence="1">The sequence shown here is derived from an EMBL/GenBank/DDBJ whole genome shotgun (WGS) entry which is preliminary data.</text>
</comment>